<name>A0A427YJH3_9TREE</name>
<feature type="signal peptide" evidence="10">
    <location>
        <begin position="1"/>
        <end position="24"/>
    </location>
</feature>
<evidence type="ECO:0000259" key="12">
    <source>
        <dbReference type="PROSITE" id="PS51392"/>
    </source>
</evidence>
<feature type="region of interest" description="Disordered" evidence="8">
    <location>
        <begin position="577"/>
        <end position="661"/>
    </location>
</feature>
<sequence>MNLSFLLTSHLVVFLLPFLLLSSAGPSPAPDPHPAIVSLPARQPPPQRHVTTTTTQPPEVEHDLLPFVLVSTIDGALHAVDREGGKVRWTLRDGVEPLVGGGIRGKGNDEEYIVEPLSGSLYVFEEENEGQGETPKIRKLPLSVEQLIELSPFTFPHSPSRIFTGSKHTSLLTLDLRTGQQLDCFSSLSGNSSNAEDDCMCENEQLLDDLEGKGRSNKDLLFVGRTDYRLTIHSPPSSSSGLDAPSTATGRAGSERRGTGAQEISYSTYTPNTYDRPLAEHWAKAGLAEQLWEEDGAKSRRTRVELGHDGAAVGVEQGGGVKWVIGLGSVGIAVYDVLLPLSPASANPILVPQPPPHLPSLFPLPADPHRSQLDLLSKPPTTYIGAVPYPPALPPPNTSSNDLELDVKTGQTTSADAASPRPTAARPSKPLLYALSSTSYPLINFAPPPRPGSLSNGSFVLSEDLPERDQLLPYLLDPPAEAMAVTPAIEGAPTERPRLREKPNAGKGWVWWVMGVLATLVLCGIAAVGFNKRPREKQSVSPANEKTPLLADIRPKSESERTVTFVEPVVATSSSAANGGAIVDDGATPKKKSTRRRVRGKKKKKDDSASTAGEGDDDGDEEEKAEGSGSGSGSPLNAEGEKPLPDLPREMSSTNLQDQEDKERLAISDTIVGYGSHGTVVLKGTWGGRPVAVKRLLSDFTRLASQEVKLLQASDDHPNVIRYYCQEKRDNFLYIALDLCQASLADLIEAPDRHLELASALDRKKALSQVTLGLKHLHGMKIIHRDIKPQNVLVSQLKDGSLRMLVSDFGLARRLEQDQSSFAPTANNLAGSLGWRAPECIRGQVRLNEGFDRASSWSSSSNGSSSSLLDLLDTDDKDGNGNPATASRNRNHARLTKAVDLFALGCLYFWVLMSGEHPFGETYNRESNIVKGEAVNMSQLDILGEEGWEAKELIGRLLEMDPEDRPDTSECLQHPFFWTSAKRLAFLCDASDRFEIMETVPPEQTLVMLETGAVTVVGKDWFSRADKVFTSNLGKYRKYKGNSVRDLLRAMRNKKHHYQDLEPAAKRHLGTLPAGFLNYFTSRYPTLFLHVHKVIRESRLQKEPMFDQYFQEGG</sequence>
<evidence type="ECO:0000256" key="1">
    <source>
        <dbReference type="ARBA" id="ARBA00004167"/>
    </source>
</evidence>
<dbReference type="SUPFAM" id="SSF56112">
    <property type="entry name" value="Protein kinase-like (PK-like)"/>
    <property type="match status" value="1"/>
</dbReference>
<feature type="region of interest" description="Disordered" evidence="8">
    <location>
        <begin position="853"/>
        <end position="888"/>
    </location>
</feature>
<dbReference type="PROSITE" id="PS00108">
    <property type="entry name" value="PROTEIN_KINASE_ST"/>
    <property type="match status" value="1"/>
</dbReference>
<comment type="subcellular location">
    <subcellularLocation>
        <location evidence="1">Membrane</location>
        <topology evidence="1">Single-pass membrane protein</topology>
    </subcellularLocation>
</comment>
<proteinExistence type="predicted"/>
<dbReference type="GO" id="GO:0036498">
    <property type="term" value="P:IRE1-mediated unfolded protein response"/>
    <property type="evidence" value="ECO:0007669"/>
    <property type="project" value="TreeGrafter"/>
</dbReference>
<dbReference type="GO" id="GO:0005524">
    <property type="term" value="F:ATP binding"/>
    <property type="evidence" value="ECO:0007669"/>
    <property type="project" value="UniProtKB-KW"/>
</dbReference>
<evidence type="ECO:0000256" key="6">
    <source>
        <dbReference type="ARBA" id="ARBA00022840"/>
    </source>
</evidence>
<evidence type="ECO:0000256" key="3">
    <source>
        <dbReference type="ARBA" id="ARBA00022692"/>
    </source>
</evidence>
<dbReference type="InterPro" id="IPR011047">
    <property type="entry name" value="Quinoprotein_ADH-like_sf"/>
</dbReference>
<evidence type="ECO:0000256" key="4">
    <source>
        <dbReference type="ARBA" id="ARBA00022729"/>
    </source>
</evidence>
<feature type="transmembrane region" description="Helical" evidence="9">
    <location>
        <begin position="898"/>
        <end position="915"/>
    </location>
</feature>
<keyword evidence="7 9" id="KW-1133">Transmembrane helix</keyword>
<feature type="compositionally biased region" description="Basic and acidic residues" evidence="8">
    <location>
        <begin position="639"/>
        <end position="649"/>
    </location>
</feature>
<dbReference type="GO" id="GO:0070059">
    <property type="term" value="P:intrinsic apoptotic signaling pathway in response to endoplasmic reticulum stress"/>
    <property type="evidence" value="ECO:0007669"/>
    <property type="project" value="TreeGrafter"/>
</dbReference>
<dbReference type="InterPro" id="IPR038357">
    <property type="entry name" value="KEN_sf"/>
</dbReference>
<dbReference type="InterPro" id="IPR045133">
    <property type="entry name" value="IRE1/2-like"/>
</dbReference>
<feature type="region of interest" description="Disordered" evidence="8">
    <location>
        <begin position="533"/>
        <end position="562"/>
    </location>
</feature>
<dbReference type="EMBL" id="RSCD01000008">
    <property type="protein sequence ID" value="RSH91238.1"/>
    <property type="molecule type" value="Genomic_DNA"/>
</dbReference>
<gene>
    <name evidence="13" type="primary">IRE1</name>
    <name evidence="13" type="ORF">EHS25_009537</name>
</gene>
<evidence type="ECO:0000313" key="13">
    <source>
        <dbReference type="EMBL" id="RSH91238.1"/>
    </source>
</evidence>
<feature type="region of interest" description="Disordered" evidence="8">
    <location>
        <begin position="30"/>
        <end position="56"/>
    </location>
</feature>
<feature type="compositionally biased region" description="Basic residues" evidence="8">
    <location>
        <begin position="589"/>
        <end position="604"/>
    </location>
</feature>
<evidence type="ECO:0000256" key="9">
    <source>
        <dbReference type="SAM" id="Phobius"/>
    </source>
</evidence>
<dbReference type="GO" id="GO:0051082">
    <property type="term" value="F:unfolded protein binding"/>
    <property type="evidence" value="ECO:0007669"/>
    <property type="project" value="TreeGrafter"/>
</dbReference>
<dbReference type="GO" id="GO:0004521">
    <property type="term" value="F:RNA endonuclease activity"/>
    <property type="evidence" value="ECO:0007669"/>
    <property type="project" value="InterPro"/>
</dbReference>
<dbReference type="STRING" id="1890683.A0A427YJH3"/>
<feature type="transmembrane region" description="Helical" evidence="9">
    <location>
        <begin position="509"/>
        <end position="530"/>
    </location>
</feature>
<evidence type="ECO:0000256" key="2">
    <source>
        <dbReference type="ARBA" id="ARBA00022679"/>
    </source>
</evidence>
<feature type="compositionally biased region" description="Polar residues" evidence="8">
    <location>
        <begin position="234"/>
        <end position="249"/>
    </location>
</feature>
<dbReference type="SUPFAM" id="SSF50998">
    <property type="entry name" value="Quinoprotein alcohol dehydrogenase-like"/>
    <property type="match status" value="1"/>
</dbReference>
<reference evidence="13 14" key="1">
    <citation type="submission" date="2018-11" db="EMBL/GenBank/DDBJ databases">
        <title>Genome sequence of Saitozyma podzolica DSM 27192.</title>
        <authorList>
            <person name="Aliyu H."/>
            <person name="Gorte O."/>
            <person name="Ochsenreither K."/>
        </authorList>
    </citation>
    <scope>NUCLEOTIDE SEQUENCE [LARGE SCALE GENOMIC DNA]</scope>
    <source>
        <strain evidence="13 14">DSM 27192</strain>
    </source>
</reference>
<dbReference type="InterPro" id="IPR008271">
    <property type="entry name" value="Ser/Thr_kinase_AS"/>
</dbReference>
<keyword evidence="13" id="KW-0418">Kinase</keyword>
<feature type="domain" description="Protein kinase" evidence="11">
    <location>
        <begin position="666"/>
        <end position="977"/>
    </location>
</feature>
<dbReference type="CDD" id="cd10422">
    <property type="entry name" value="RNase_Ire1"/>
    <property type="match status" value="1"/>
</dbReference>
<keyword evidence="3 9" id="KW-0812">Transmembrane</keyword>
<feature type="compositionally biased region" description="Acidic residues" evidence="8">
    <location>
        <begin position="614"/>
        <end position="624"/>
    </location>
</feature>
<comment type="caution">
    <text evidence="13">The sequence shown here is derived from an EMBL/GenBank/DDBJ whole genome shotgun (WGS) entry which is preliminary data.</text>
</comment>
<dbReference type="GO" id="GO:1990604">
    <property type="term" value="C:IRE1-TRAF2-ASK1 complex"/>
    <property type="evidence" value="ECO:0007669"/>
    <property type="project" value="TreeGrafter"/>
</dbReference>
<keyword evidence="4 10" id="KW-0732">Signal</keyword>
<dbReference type="InterPro" id="IPR011009">
    <property type="entry name" value="Kinase-like_dom_sf"/>
</dbReference>
<accession>A0A427YJH3</accession>
<feature type="chain" id="PRO_5019473826" evidence="10">
    <location>
        <begin position="25"/>
        <end position="1114"/>
    </location>
</feature>
<dbReference type="AlphaFoldDB" id="A0A427YJH3"/>
<dbReference type="Pfam" id="PF06479">
    <property type="entry name" value="Ribonuc_2-5A"/>
    <property type="match status" value="1"/>
</dbReference>
<dbReference type="Pfam" id="PF00069">
    <property type="entry name" value="Pkinase"/>
    <property type="match status" value="2"/>
</dbReference>
<feature type="domain" description="KEN" evidence="12">
    <location>
        <begin position="980"/>
        <end position="1112"/>
    </location>
</feature>
<feature type="compositionally biased region" description="Low complexity" evidence="8">
    <location>
        <begin position="855"/>
        <end position="871"/>
    </location>
</feature>
<dbReference type="Gene3D" id="1.20.1440.180">
    <property type="entry name" value="KEN domain"/>
    <property type="match status" value="1"/>
</dbReference>
<dbReference type="GO" id="GO:0004674">
    <property type="term" value="F:protein serine/threonine kinase activity"/>
    <property type="evidence" value="ECO:0007669"/>
    <property type="project" value="InterPro"/>
</dbReference>
<keyword evidence="5" id="KW-0547">Nucleotide-binding</keyword>
<organism evidence="13 14">
    <name type="scientific">Saitozyma podzolica</name>
    <dbReference type="NCBI Taxonomy" id="1890683"/>
    <lineage>
        <taxon>Eukaryota</taxon>
        <taxon>Fungi</taxon>
        <taxon>Dikarya</taxon>
        <taxon>Basidiomycota</taxon>
        <taxon>Agaricomycotina</taxon>
        <taxon>Tremellomycetes</taxon>
        <taxon>Tremellales</taxon>
        <taxon>Trimorphomycetaceae</taxon>
        <taxon>Saitozyma</taxon>
    </lineage>
</organism>
<dbReference type="Gene3D" id="3.30.200.20">
    <property type="entry name" value="Phosphorylase Kinase, domain 1"/>
    <property type="match status" value="1"/>
</dbReference>
<dbReference type="InterPro" id="IPR010513">
    <property type="entry name" value="KEN_dom"/>
</dbReference>
<protein>
    <submittedName>
        <fullName evidence="13">Bifunctional endoribonuclease/protein kinase ire1</fullName>
    </submittedName>
</protein>
<evidence type="ECO:0000313" key="14">
    <source>
        <dbReference type="Proteomes" id="UP000279259"/>
    </source>
</evidence>
<dbReference type="FunFam" id="3.30.200.20:FF:000443">
    <property type="entry name" value="Serine/threonine-protein kinase/endoribonuclease IRE1"/>
    <property type="match status" value="1"/>
</dbReference>
<evidence type="ECO:0000259" key="11">
    <source>
        <dbReference type="PROSITE" id="PS50011"/>
    </source>
</evidence>
<dbReference type="GO" id="GO:0006397">
    <property type="term" value="P:mRNA processing"/>
    <property type="evidence" value="ECO:0007669"/>
    <property type="project" value="InterPro"/>
</dbReference>
<dbReference type="PROSITE" id="PS51392">
    <property type="entry name" value="KEN"/>
    <property type="match status" value="1"/>
</dbReference>
<evidence type="ECO:0000256" key="10">
    <source>
        <dbReference type="SAM" id="SignalP"/>
    </source>
</evidence>
<keyword evidence="2" id="KW-0808">Transferase</keyword>
<dbReference type="SMART" id="SM00580">
    <property type="entry name" value="PUG"/>
    <property type="match status" value="1"/>
</dbReference>
<dbReference type="PANTHER" id="PTHR13954:SF6">
    <property type="entry name" value="NON-SPECIFIC SERINE_THREONINE PROTEIN KINASE"/>
    <property type="match status" value="1"/>
</dbReference>
<dbReference type="PROSITE" id="PS50011">
    <property type="entry name" value="PROTEIN_KINASE_DOM"/>
    <property type="match status" value="1"/>
</dbReference>
<keyword evidence="14" id="KW-1185">Reference proteome</keyword>
<dbReference type="Proteomes" id="UP000279259">
    <property type="component" value="Unassembled WGS sequence"/>
</dbReference>
<dbReference type="OrthoDB" id="63989at2759"/>
<keyword evidence="9" id="KW-0472">Membrane</keyword>
<dbReference type="SMART" id="SM00220">
    <property type="entry name" value="S_TKc"/>
    <property type="match status" value="1"/>
</dbReference>
<evidence type="ECO:0000256" key="5">
    <source>
        <dbReference type="ARBA" id="ARBA00022741"/>
    </source>
</evidence>
<evidence type="ECO:0000256" key="7">
    <source>
        <dbReference type="ARBA" id="ARBA00022989"/>
    </source>
</evidence>
<evidence type="ECO:0000256" key="8">
    <source>
        <dbReference type="SAM" id="MobiDB-lite"/>
    </source>
</evidence>
<dbReference type="PANTHER" id="PTHR13954">
    <property type="entry name" value="IRE1-RELATED"/>
    <property type="match status" value="1"/>
</dbReference>
<dbReference type="Gene3D" id="1.10.510.10">
    <property type="entry name" value="Transferase(Phosphotransferase) domain 1"/>
    <property type="match status" value="1"/>
</dbReference>
<dbReference type="InterPro" id="IPR000719">
    <property type="entry name" value="Prot_kinase_dom"/>
</dbReference>
<feature type="region of interest" description="Disordered" evidence="8">
    <location>
        <begin position="232"/>
        <end position="268"/>
    </location>
</feature>
<keyword evidence="6" id="KW-0067">ATP-binding</keyword>